<evidence type="ECO:0000313" key="2">
    <source>
        <dbReference type="EMBL" id="TGJ87250.1"/>
    </source>
</evidence>
<evidence type="ECO:0000313" key="3">
    <source>
        <dbReference type="Proteomes" id="UP000297716"/>
    </source>
</evidence>
<keyword evidence="3" id="KW-1185">Reference proteome</keyword>
<name>A0A4Z0Z6G1_9PEZI</name>
<gene>
    <name evidence="2" type="ORF">E0Z10_g1563</name>
</gene>
<proteinExistence type="predicted"/>
<reference evidence="2 3" key="1">
    <citation type="submission" date="2019-03" db="EMBL/GenBank/DDBJ databases">
        <title>Draft genome sequence of Xylaria hypoxylon DSM 108379, a ubiquitous saprotrophic-parasitic fungi on hardwood.</title>
        <authorList>
            <person name="Buettner E."/>
            <person name="Leonhardt S."/>
            <person name="Gebauer A.M."/>
            <person name="Liers C."/>
            <person name="Hofrichter M."/>
            <person name="Kellner H."/>
        </authorList>
    </citation>
    <scope>NUCLEOTIDE SEQUENCE [LARGE SCALE GENOMIC DNA]</scope>
    <source>
        <strain evidence="2 3">DSM 108379</strain>
    </source>
</reference>
<feature type="domain" description="DUF7708" evidence="1">
    <location>
        <begin position="82"/>
        <end position="226"/>
    </location>
</feature>
<dbReference type="Pfam" id="PF24809">
    <property type="entry name" value="DUF7708"/>
    <property type="match status" value="1"/>
</dbReference>
<comment type="caution">
    <text evidence="2">The sequence shown here is derived from an EMBL/GenBank/DDBJ whole genome shotgun (WGS) entry which is preliminary data.</text>
</comment>
<protein>
    <recommendedName>
        <fullName evidence="1">DUF7708 domain-containing protein</fullName>
    </recommendedName>
</protein>
<evidence type="ECO:0000259" key="1">
    <source>
        <dbReference type="Pfam" id="PF24809"/>
    </source>
</evidence>
<dbReference type="AlphaFoldDB" id="A0A4Z0Z6G1"/>
<dbReference type="Proteomes" id="UP000297716">
    <property type="component" value="Unassembled WGS sequence"/>
</dbReference>
<dbReference type="OrthoDB" id="61900at2759"/>
<dbReference type="STRING" id="37992.A0A4Z0Z6G1"/>
<organism evidence="2 3">
    <name type="scientific">Xylaria hypoxylon</name>
    <dbReference type="NCBI Taxonomy" id="37992"/>
    <lineage>
        <taxon>Eukaryota</taxon>
        <taxon>Fungi</taxon>
        <taxon>Dikarya</taxon>
        <taxon>Ascomycota</taxon>
        <taxon>Pezizomycotina</taxon>
        <taxon>Sordariomycetes</taxon>
        <taxon>Xylariomycetidae</taxon>
        <taxon>Xylariales</taxon>
        <taxon>Xylariaceae</taxon>
        <taxon>Xylaria</taxon>
    </lineage>
</organism>
<accession>A0A4Z0Z6G1</accession>
<dbReference type="InterPro" id="IPR056125">
    <property type="entry name" value="DUF7708"/>
</dbReference>
<sequence>MTEENAFNSWYRPVHEKKGPDGTHSIFQDTLTAFSSELSKDKRKLGWIIESGHGNVESILAAVVEARVNYEMQRGNSKVREALVAFSEKMHHYSGIMDVLVSHHPEYTALAYGAIRVLFVGVVNHQKLLTQLCTGLSDIANSLPRAALIMRLYATPQIRKIIVDMYANILKFLLRALSWYQESKAMHVIHAITRPAELRYNDLLATIASLSRAMTENAWASSHAEQRDMHTDITTLINWKPHIETKVDELMTHMLEIKKCVIAEQAINASARLDVSQKLSEIQLAQVLQHISVLNLPEPIKAFQASLFMSKRRQAKPSNRGPPFWLDAKVQRWNNSMESSLIMINGTRHGSISSTSVDKTTADQVSTIDLLKYLVQQAIKLNENIHADAALAPRLGAHLRAQTEEDWIRVLASVLQGIPLIYVVLDIEVLSQFLEPLAKCFWPNAFCGLFAELSARSINTVVRVVLVSYGSPLLKGPFGNDNQGHVVTVGGTSQIGRPTGRLAFRNRAPSSATKGASLNLEAIADSHQARGRMNRQLSRLRRAK</sequence>
<dbReference type="EMBL" id="SKBN01000016">
    <property type="protein sequence ID" value="TGJ87250.1"/>
    <property type="molecule type" value="Genomic_DNA"/>
</dbReference>